<dbReference type="Proteomes" id="UP000439591">
    <property type="component" value="Unassembled WGS sequence"/>
</dbReference>
<dbReference type="EMBL" id="CACSIM010000001">
    <property type="protein sequence ID" value="CAA0079530.1"/>
    <property type="molecule type" value="Genomic_DNA"/>
</dbReference>
<sequence>MLRPVSILAMDTAVVVVFASTQNTDIMIYKAINSEICGSIGDQIVDQGGAVSKGKMDIIKAYIQQRLSWLKSPATANG</sequence>
<name>A0A5S9NAJ0_9GAMM</name>
<dbReference type="Proteomes" id="UP000435877">
    <property type="component" value="Unassembled WGS sequence"/>
</dbReference>
<dbReference type="AlphaFoldDB" id="A0A5S9NAJ0"/>
<evidence type="ECO:0000313" key="2">
    <source>
        <dbReference type="EMBL" id="CAA0086101.1"/>
    </source>
</evidence>
<evidence type="ECO:0000313" key="3">
    <source>
        <dbReference type="Proteomes" id="UP000435877"/>
    </source>
</evidence>
<keyword evidence="3" id="KW-1185">Reference proteome</keyword>
<proteinExistence type="predicted"/>
<reference evidence="3 4" key="1">
    <citation type="submission" date="2019-11" db="EMBL/GenBank/DDBJ databases">
        <authorList>
            <person name="Holert J."/>
        </authorList>
    </citation>
    <scope>NUCLEOTIDE SEQUENCE [LARGE SCALE GENOMIC DNA]</scope>
    <source>
        <strain evidence="1">BC3_2A</strain>
        <strain evidence="2">SB11_1A</strain>
    </source>
</reference>
<organism evidence="2 3">
    <name type="scientific">Zhongshania aliphaticivorans</name>
    <dbReference type="NCBI Taxonomy" id="1470434"/>
    <lineage>
        <taxon>Bacteria</taxon>
        <taxon>Pseudomonadati</taxon>
        <taxon>Pseudomonadota</taxon>
        <taxon>Gammaproteobacteria</taxon>
        <taxon>Cellvibrionales</taxon>
        <taxon>Spongiibacteraceae</taxon>
        <taxon>Zhongshania</taxon>
    </lineage>
</organism>
<gene>
    <name evidence="2" type="ORF">IHBHHGIJ_00964</name>
    <name evidence="1" type="ORF">KFEGEMFD_00187</name>
</gene>
<accession>A0A5S9NAJ0</accession>
<protein>
    <submittedName>
        <fullName evidence="2">Uncharacterized protein</fullName>
    </submittedName>
</protein>
<dbReference type="EMBL" id="CACSIK010000001">
    <property type="protein sequence ID" value="CAA0086101.1"/>
    <property type="molecule type" value="Genomic_DNA"/>
</dbReference>
<evidence type="ECO:0000313" key="1">
    <source>
        <dbReference type="EMBL" id="CAA0079530.1"/>
    </source>
</evidence>
<evidence type="ECO:0000313" key="4">
    <source>
        <dbReference type="Proteomes" id="UP000439591"/>
    </source>
</evidence>